<organism evidence="3 4">
    <name type="scientific">Aspergillus keveii</name>
    <dbReference type="NCBI Taxonomy" id="714993"/>
    <lineage>
        <taxon>Eukaryota</taxon>
        <taxon>Fungi</taxon>
        <taxon>Dikarya</taxon>
        <taxon>Ascomycota</taxon>
        <taxon>Pezizomycotina</taxon>
        <taxon>Eurotiomycetes</taxon>
        <taxon>Eurotiomycetidae</taxon>
        <taxon>Eurotiales</taxon>
        <taxon>Aspergillaceae</taxon>
        <taxon>Aspergillus</taxon>
        <taxon>Aspergillus subgen. Nidulantes</taxon>
    </lineage>
</organism>
<protein>
    <submittedName>
        <fullName evidence="3">Ankyrin repeat-containing domain protein</fullName>
    </submittedName>
</protein>
<keyword evidence="4" id="KW-1185">Reference proteome</keyword>
<dbReference type="Pfam" id="PF00023">
    <property type="entry name" value="Ank"/>
    <property type="match status" value="1"/>
</dbReference>
<name>A0ABR4G2H7_9EURO</name>
<reference evidence="3 4" key="1">
    <citation type="submission" date="2024-07" db="EMBL/GenBank/DDBJ databases">
        <title>Section-level genome sequencing and comparative genomics of Aspergillus sections Usti and Cavernicolus.</title>
        <authorList>
            <consortium name="Lawrence Berkeley National Laboratory"/>
            <person name="Nybo J.L."/>
            <person name="Vesth T.C."/>
            <person name="Theobald S."/>
            <person name="Frisvad J.C."/>
            <person name="Larsen T.O."/>
            <person name="Kjaerboelling I."/>
            <person name="Rothschild-Mancinelli K."/>
            <person name="Lyhne E.K."/>
            <person name="Kogle M.E."/>
            <person name="Barry K."/>
            <person name="Clum A."/>
            <person name="Na H."/>
            <person name="Ledsgaard L."/>
            <person name="Lin J."/>
            <person name="Lipzen A."/>
            <person name="Kuo A."/>
            <person name="Riley R."/>
            <person name="Mondo S."/>
            <person name="Labutti K."/>
            <person name="Haridas S."/>
            <person name="Pangalinan J."/>
            <person name="Salamov A.A."/>
            <person name="Simmons B.A."/>
            <person name="Magnuson J.K."/>
            <person name="Chen J."/>
            <person name="Drula E."/>
            <person name="Henrissat B."/>
            <person name="Wiebenga A."/>
            <person name="Lubbers R.J."/>
            <person name="Gomes A.C."/>
            <person name="Makela M.R."/>
            <person name="Stajich J."/>
            <person name="Grigoriev I.V."/>
            <person name="Mortensen U.H."/>
            <person name="De Vries R.P."/>
            <person name="Baker S.E."/>
            <person name="Andersen M.R."/>
        </authorList>
    </citation>
    <scope>NUCLEOTIDE SEQUENCE [LARGE SCALE GENOMIC DNA]</scope>
    <source>
        <strain evidence="3 4">CBS 209.92</strain>
    </source>
</reference>
<keyword evidence="2" id="KW-0040">ANK repeat</keyword>
<evidence type="ECO:0000256" key="1">
    <source>
        <dbReference type="ARBA" id="ARBA00022737"/>
    </source>
</evidence>
<dbReference type="InterPro" id="IPR036770">
    <property type="entry name" value="Ankyrin_rpt-contain_sf"/>
</dbReference>
<dbReference type="Proteomes" id="UP001610563">
    <property type="component" value="Unassembled WGS sequence"/>
</dbReference>
<accession>A0ABR4G2H7</accession>
<dbReference type="SUPFAM" id="SSF48403">
    <property type="entry name" value="Ankyrin repeat"/>
    <property type="match status" value="1"/>
</dbReference>
<dbReference type="PANTHER" id="PTHR24198">
    <property type="entry name" value="ANKYRIN REPEAT AND PROTEIN KINASE DOMAIN-CONTAINING PROTEIN"/>
    <property type="match status" value="1"/>
</dbReference>
<proteinExistence type="predicted"/>
<sequence length="428" mass="47378">MTRLTSLPAELLLLIAKYIHNEKDLISFTYTTKRTCVVLQTYLYRTHIYYHGTWALLWGSEHGHTNLVNNLLTAGASIGGFDDCSSGYHHNPGGGLRSVENPLALAAKGNSIETLRVLLSEKRTGRAAKPAQLRVALHEGAFVSHNRQAVEMLVQAGAPLGAVHGFRSYPSALSGAALAGFGDIIPDLLEVCVEPLGPHGDSETPTPLEHAIKANQPDIVRMLLDAGHRLVDDGGLCVIAAQGNQVLMDMFLDRGFDVEMCWQGALFAAVMHGQVDMVELLIARGTNPHLTHEVWMWSFELCRYSTIGFAVQFRHLETLKLLLQKGVIPKTRDLELAWDERFDDAVALLKTYSFDNVPEKQHIAQFRDEKIRERHAADLEVCNLEILTPLEDPQFTAERESLRNPAGCCPVCTRNMDQTPGTSRILVS</sequence>
<evidence type="ECO:0000313" key="3">
    <source>
        <dbReference type="EMBL" id="KAL2793204.1"/>
    </source>
</evidence>
<keyword evidence="1" id="KW-0677">Repeat</keyword>
<gene>
    <name evidence="3" type="ORF">BJX66DRAFT_339110</name>
</gene>
<dbReference type="EMBL" id="JBFTWV010000061">
    <property type="protein sequence ID" value="KAL2793204.1"/>
    <property type="molecule type" value="Genomic_DNA"/>
</dbReference>
<comment type="caution">
    <text evidence="3">The sequence shown here is derived from an EMBL/GenBank/DDBJ whole genome shotgun (WGS) entry which is preliminary data.</text>
</comment>
<dbReference type="InterPro" id="IPR002110">
    <property type="entry name" value="Ankyrin_rpt"/>
</dbReference>
<evidence type="ECO:0000256" key="2">
    <source>
        <dbReference type="ARBA" id="ARBA00023043"/>
    </source>
</evidence>
<evidence type="ECO:0000313" key="4">
    <source>
        <dbReference type="Proteomes" id="UP001610563"/>
    </source>
</evidence>
<dbReference type="PANTHER" id="PTHR24198:SF165">
    <property type="entry name" value="ANKYRIN REPEAT-CONTAINING PROTEIN-RELATED"/>
    <property type="match status" value="1"/>
</dbReference>
<dbReference type="Gene3D" id="1.25.40.20">
    <property type="entry name" value="Ankyrin repeat-containing domain"/>
    <property type="match status" value="1"/>
</dbReference>
<dbReference type="SMART" id="SM00248">
    <property type="entry name" value="ANK"/>
    <property type="match status" value="6"/>
</dbReference>